<dbReference type="VEuPathDB" id="CryptoDB:Vbra_20113"/>
<evidence type="ECO:0000259" key="2">
    <source>
        <dbReference type="PROSITE" id="PS50011"/>
    </source>
</evidence>
<feature type="compositionally biased region" description="Pro residues" evidence="1">
    <location>
        <begin position="93"/>
        <end position="105"/>
    </location>
</feature>
<evidence type="ECO:0000313" key="4">
    <source>
        <dbReference type="Proteomes" id="UP000041254"/>
    </source>
</evidence>
<dbReference type="SUPFAM" id="SSF56112">
    <property type="entry name" value="Protein kinase-like (PK-like)"/>
    <property type="match status" value="1"/>
</dbReference>
<dbReference type="OrthoDB" id="411394at2759"/>
<dbReference type="GO" id="GO:0004672">
    <property type="term" value="F:protein kinase activity"/>
    <property type="evidence" value="ECO:0007669"/>
    <property type="project" value="InterPro"/>
</dbReference>
<dbReference type="AlphaFoldDB" id="A0A0G4EBC4"/>
<dbReference type="InParanoid" id="A0A0G4EBC4"/>
<name>A0A0G4EBC4_VITBC</name>
<dbReference type="Proteomes" id="UP000041254">
    <property type="component" value="Unassembled WGS sequence"/>
</dbReference>
<sequence>MDGAWQAYRDSGYDSVRGPWTRNRRIQAEIEGYVIISQYIGMHCIAYDGERGKASRKGRNAHVSVYLSALVVPPPHLFSFLSEADCVALEQQQPPPLPPSPPPEGPSALPAAHEAPASAPAADDGEVDEWCKRHQQEAEEYERNMAKYADVLPDWTKSRPFLREEEPVEPESGDKGQERQEIERQPTSAETSAAADQPDPTDTGRVAKRWKTSHGGGGELSWDSEEVQECVKHLSLVELSQEVPAPALSTLSHRPDEPMTSGEPSTWERRGHGLLHAPATSPRSETQCLRQLTGGRGEFSVVDGVLTRGDTRLSAVAKYLSRDQRQEGSERAAHLRERLEEEAARMRDVVRAAKPVPQYKIDHLFDGHVEPTGSAVLAPEVLVFADDLERLRPVVTADGQTLRGAGVSLMSLCKRLKPVRPLIKPVMAVNMILLLEALHKQTNITHGDMHGANMVVLDERTGELGLIDFETARNMAHSQHTKLASRPRAPCTTIDNLKAIMEGRSMVDETVSFNSDVVSVACMLVNLAFDGCISALFTYDMARNTIQEVVDACESCKIINIEEAKDAYIAAVNTVHTKATEKLVHDTYMTPSTAPLCQKALDTYRDVCSGHANGLGAEQLRDMLRTCCCGKKMLTGMKRPRSNESRGSTSVVEVMEKTLDALDEAERDIEATLEQLHDRPEEDDEYASLKKAKGKKGSPRSPSTGSSRSGPTRPSSSRAAPRAG</sequence>
<accession>A0A0G4EBC4</accession>
<dbReference type="EMBL" id="CDMY01000113">
    <property type="protein sequence ID" value="CEL92806.1"/>
    <property type="molecule type" value="Genomic_DNA"/>
</dbReference>
<reference evidence="3 4" key="1">
    <citation type="submission" date="2014-11" db="EMBL/GenBank/DDBJ databases">
        <authorList>
            <person name="Zhu J."/>
            <person name="Qi W."/>
            <person name="Song R."/>
        </authorList>
    </citation>
    <scope>NUCLEOTIDE SEQUENCE [LARGE SCALE GENOMIC DNA]</scope>
</reference>
<dbReference type="Gene3D" id="1.10.510.10">
    <property type="entry name" value="Transferase(Phosphotransferase) domain 1"/>
    <property type="match status" value="1"/>
</dbReference>
<keyword evidence="4" id="KW-1185">Reference proteome</keyword>
<feature type="compositionally biased region" description="Low complexity" evidence="1">
    <location>
        <begin position="699"/>
        <end position="724"/>
    </location>
</feature>
<organism evidence="3 4">
    <name type="scientific">Vitrella brassicaformis (strain CCMP3155)</name>
    <dbReference type="NCBI Taxonomy" id="1169540"/>
    <lineage>
        <taxon>Eukaryota</taxon>
        <taxon>Sar</taxon>
        <taxon>Alveolata</taxon>
        <taxon>Colpodellida</taxon>
        <taxon>Vitrellaceae</taxon>
        <taxon>Vitrella</taxon>
    </lineage>
</organism>
<dbReference type="InterPro" id="IPR011009">
    <property type="entry name" value="Kinase-like_dom_sf"/>
</dbReference>
<feature type="region of interest" description="Disordered" evidence="1">
    <location>
        <begin position="249"/>
        <end position="270"/>
    </location>
</feature>
<dbReference type="GO" id="GO:0005524">
    <property type="term" value="F:ATP binding"/>
    <property type="evidence" value="ECO:0007669"/>
    <property type="project" value="InterPro"/>
</dbReference>
<feature type="domain" description="Protein kinase" evidence="2">
    <location>
        <begin position="288"/>
        <end position="680"/>
    </location>
</feature>
<feature type="region of interest" description="Disordered" evidence="1">
    <location>
        <begin position="90"/>
        <end position="127"/>
    </location>
</feature>
<dbReference type="PROSITE" id="PS50011">
    <property type="entry name" value="PROTEIN_KINASE_DOM"/>
    <property type="match status" value="1"/>
</dbReference>
<evidence type="ECO:0000256" key="1">
    <source>
        <dbReference type="SAM" id="MobiDB-lite"/>
    </source>
</evidence>
<gene>
    <name evidence="3" type="ORF">Vbra_20113</name>
</gene>
<feature type="compositionally biased region" description="Low complexity" evidence="1">
    <location>
        <begin position="106"/>
        <end position="122"/>
    </location>
</feature>
<proteinExistence type="predicted"/>
<feature type="region of interest" description="Disordered" evidence="1">
    <location>
        <begin position="158"/>
        <end position="224"/>
    </location>
</feature>
<protein>
    <recommendedName>
        <fullName evidence="2">Protein kinase domain-containing protein</fullName>
    </recommendedName>
</protein>
<feature type="region of interest" description="Disordered" evidence="1">
    <location>
        <begin position="672"/>
        <end position="724"/>
    </location>
</feature>
<feature type="compositionally biased region" description="Basic and acidic residues" evidence="1">
    <location>
        <begin position="172"/>
        <end position="184"/>
    </location>
</feature>
<dbReference type="InterPro" id="IPR000719">
    <property type="entry name" value="Prot_kinase_dom"/>
</dbReference>
<evidence type="ECO:0000313" key="3">
    <source>
        <dbReference type="EMBL" id="CEL92806.1"/>
    </source>
</evidence>